<keyword evidence="5" id="KW-0964">Secreted</keyword>
<feature type="disulfide bond" evidence="14">
    <location>
        <begin position="60"/>
        <end position="93"/>
    </location>
</feature>
<organism evidence="19 20">
    <name type="scientific">Colletotrichum zoysiae</name>
    <dbReference type="NCBI Taxonomy" id="1216348"/>
    <lineage>
        <taxon>Eukaryota</taxon>
        <taxon>Fungi</taxon>
        <taxon>Dikarya</taxon>
        <taxon>Ascomycota</taxon>
        <taxon>Pezizomycotina</taxon>
        <taxon>Sordariomycetes</taxon>
        <taxon>Hypocreomycetidae</taxon>
        <taxon>Glomerellales</taxon>
        <taxon>Glomerellaceae</taxon>
        <taxon>Colletotrichum</taxon>
        <taxon>Colletotrichum graminicola species complex</taxon>
    </lineage>
</organism>
<dbReference type="PROSITE" id="PS52012">
    <property type="entry name" value="CFEM"/>
    <property type="match status" value="1"/>
</dbReference>
<dbReference type="Pfam" id="PF20684">
    <property type="entry name" value="Fung_rhodopsin"/>
    <property type="match status" value="1"/>
</dbReference>
<dbReference type="GO" id="GO:0005576">
    <property type="term" value="C:extracellular region"/>
    <property type="evidence" value="ECO:0007669"/>
    <property type="project" value="UniProtKB-SubCell"/>
</dbReference>
<keyword evidence="12" id="KW-0449">Lipoprotein</keyword>
<evidence type="ECO:0000259" key="18">
    <source>
        <dbReference type="PROSITE" id="PS52012"/>
    </source>
</evidence>
<comment type="caution">
    <text evidence="19">The sequence shown here is derived from an EMBL/GenBank/DDBJ whole genome shotgun (WGS) entry which is preliminary data.</text>
</comment>
<evidence type="ECO:0000256" key="8">
    <source>
        <dbReference type="ARBA" id="ARBA00022729"/>
    </source>
</evidence>
<keyword evidence="6" id="KW-0336">GPI-anchor</keyword>
<evidence type="ECO:0000256" key="6">
    <source>
        <dbReference type="ARBA" id="ARBA00022622"/>
    </source>
</evidence>
<feature type="chain" id="PRO_5042167807" evidence="17">
    <location>
        <begin position="24"/>
        <end position="448"/>
    </location>
</feature>
<sequence length="448" mass="48596">MAAITRFLALIACLLGLASFVWASAATPLNLTALPGCAATCILQEMGRSDCGFGNQTCLCADEAYNGLVETCVIANCTVKQGLVTKNQTVAACGKLSSTKTDGTLEWLRVALFILPTFFFALRVTGKIMKLSTWGWDDTTLVFAYVILAGFMPANYLITEAGSGRDMWTLTPDQISRVLLIVYIFNILYSTCLSLIKASIILLYLRIFPKGSVRKVLWGTLALNAALWAGYMGPTIFICRPISFFWDGWMGESEGQCIHLHASAISHSVFQLTLDIILLVIPATQIWGLNMSLRKKIGVYLIFGAGIFLTAVSAYRIRSLVMFATSDNPTVNTYEAAIWSNVELCTGLFVACLPSTRQLWKRMVPSISEMTGKSRSGTSKSSNPGNGAPLAAGQYARKPADKKQSWLTRMVEETADTHIALGDVRSASAASLVEAQDGHAAPARFGEV</sequence>
<feature type="transmembrane region" description="Helical" evidence="16">
    <location>
        <begin position="138"/>
        <end position="158"/>
    </location>
</feature>
<keyword evidence="9 16" id="KW-1133">Transmembrane helix</keyword>
<dbReference type="Pfam" id="PF05730">
    <property type="entry name" value="CFEM"/>
    <property type="match status" value="1"/>
</dbReference>
<evidence type="ECO:0000256" key="2">
    <source>
        <dbReference type="ARBA" id="ARBA00004589"/>
    </source>
</evidence>
<evidence type="ECO:0000256" key="13">
    <source>
        <dbReference type="ARBA" id="ARBA00038359"/>
    </source>
</evidence>
<evidence type="ECO:0000256" key="7">
    <source>
        <dbReference type="ARBA" id="ARBA00022692"/>
    </source>
</evidence>
<feature type="disulfide bond" evidence="14">
    <location>
        <begin position="51"/>
        <end position="58"/>
    </location>
</feature>
<feature type="disulfide bond" evidence="14">
    <location>
        <begin position="41"/>
        <end position="72"/>
    </location>
</feature>
<reference evidence="19" key="1">
    <citation type="submission" date="2021-06" db="EMBL/GenBank/DDBJ databases">
        <title>Comparative genomics, transcriptomics and evolutionary studies reveal genomic signatures of adaptation to plant cell wall in hemibiotrophic fungi.</title>
        <authorList>
            <consortium name="DOE Joint Genome Institute"/>
            <person name="Baroncelli R."/>
            <person name="Diaz J.F."/>
            <person name="Benocci T."/>
            <person name="Peng M."/>
            <person name="Battaglia E."/>
            <person name="Haridas S."/>
            <person name="Andreopoulos W."/>
            <person name="Labutti K."/>
            <person name="Pangilinan J."/>
            <person name="Floch G.L."/>
            <person name="Makela M.R."/>
            <person name="Henrissat B."/>
            <person name="Grigoriev I.V."/>
            <person name="Crouch J.A."/>
            <person name="De Vries R.P."/>
            <person name="Sukno S.A."/>
            <person name="Thon M.R."/>
        </authorList>
    </citation>
    <scope>NUCLEOTIDE SEQUENCE</scope>
    <source>
        <strain evidence="19">MAFF235873</strain>
    </source>
</reference>
<keyword evidence="7 16" id="KW-0812">Transmembrane</keyword>
<comment type="similarity">
    <text evidence="4">Belongs to the RBT5 family.</text>
</comment>
<dbReference type="InterPro" id="IPR052337">
    <property type="entry name" value="SAT4-like"/>
</dbReference>
<comment type="caution">
    <text evidence="14">Lacks conserved residue(s) required for the propagation of feature annotation.</text>
</comment>
<feature type="compositionally biased region" description="Basic and acidic residues" evidence="15">
    <location>
        <begin position="398"/>
        <end position="409"/>
    </location>
</feature>
<keyword evidence="20" id="KW-1185">Reference proteome</keyword>
<feature type="transmembrane region" description="Helical" evidence="16">
    <location>
        <begin position="269"/>
        <end position="290"/>
    </location>
</feature>
<evidence type="ECO:0000313" key="20">
    <source>
        <dbReference type="Proteomes" id="UP001232148"/>
    </source>
</evidence>
<evidence type="ECO:0000256" key="11">
    <source>
        <dbReference type="ARBA" id="ARBA00023157"/>
    </source>
</evidence>
<dbReference type="GO" id="GO:0098552">
    <property type="term" value="C:side of membrane"/>
    <property type="evidence" value="ECO:0007669"/>
    <property type="project" value="UniProtKB-KW"/>
</dbReference>
<feature type="transmembrane region" description="Helical" evidence="16">
    <location>
        <begin position="178"/>
        <end position="204"/>
    </location>
</feature>
<feature type="transmembrane region" description="Helical" evidence="16">
    <location>
        <begin position="297"/>
        <end position="317"/>
    </location>
</feature>
<dbReference type="PANTHER" id="PTHR33048">
    <property type="entry name" value="PTH11-LIKE INTEGRAL MEMBRANE PROTEIN (AFU_ORTHOLOGUE AFUA_5G11245)"/>
    <property type="match status" value="1"/>
</dbReference>
<evidence type="ECO:0000256" key="10">
    <source>
        <dbReference type="ARBA" id="ARBA00023136"/>
    </source>
</evidence>
<dbReference type="EMBL" id="MU842812">
    <property type="protein sequence ID" value="KAK2034783.1"/>
    <property type="molecule type" value="Genomic_DNA"/>
</dbReference>
<dbReference type="Proteomes" id="UP001232148">
    <property type="component" value="Unassembled WGS sequence"/>
</dbReference>
<feature type="compositionally biased region" description="Low complexity" evidence="15">
    <location>
        <begin position="371"/>
        <end position="382"/>
    </location>
</feature>
<evidence type="ECO:0000256" key="1">
    <source>
        <dbReference type="ARBA" id="ARBA00004141"/>
    </source>
</evidence>
<name>A0AAD9MA38_9PEZI</name>
<protein>
    <submittedName>
        <fullName evidence="19">CFEM domain-containing protein</fullName>
    </submittedName>
</protein>
<dbReference type="SMART" id="SM00747">
    <property type="entry name" value="CFEM"/>
    <property type="match status" value="1"/>
</dbReference>
<dbReference type="InterPro" id="IPR049326">
    <property type="entry name" value="Rhodopsin_dom_fungi"/>
</dbReference>
<gene>
    <name evidence="19" type="ORF">LX32DRAFT_551383</name>
</gene>
<dbReference type="InterPro" id="IPR008427">
    <property type="entry name" value="Extracellular_membr_CFEM_dom"/>
</dbReference>
<evidence type="ECO:0000256" key="12">
    <source>
        <dbReference type="ARBA" id="ARBA00023288"/>
    </source>
</evidence>
<feature type="transmembrane region" description="Helical" evidence="16">
    <location>
        <begin position="216"/>
        <end position="238"/>
    </location>
</feature>
<comment type="similarity">
    <text evidence="13">Belongs to the SAT4 family.</text>
</comment>
<evidence type="ECO:0000256" key="9">
    <source>
        <dbReference type="ARBA" id="ARBA00022989"/>
    </source>
</evidence>
<feature type="disulfide bond" evidence="14">
    <location>
        <begin position="37"/>
        <end position="77"/>
    </location>
</feature>
<feature type="domain" description="CFEM" evidence="18">
    <location>
        <begin position="9"/>
        <end position="120"/>
    </location>
</feature>
<keyword evidence="11 14" id="KW-1015">Disulfide bond</keyword>
<dbReference type="PANTHER" id="PTHR33048:SF143">
    <property type="entry name" value="EXTRACELLULAR MEMBRANE PROTEIN CFEM DOMAIN-CONTAINING PROTEIN-RELATED"/>
    <property type="match status" value="1"/>
</dbReference>
<keyword evidence="10 16" id="KW-0472">Membrane</keyword>
<keyword evidence="6" id="KW-0325">Glycoprotein</keyword>
<feature type="region of interest" description="Disordered" evidence="15">
    <location>
        <begin position="370"/>
        <end position="409"/>
    </location>
</feature>
<feature type="signal peptide" evidence="17">
    <location>
        <begin position="1"/>
        <end position="23"/>
    </location>
</feature>
<evidence type="ECO:0000313" key="19">
    <source>
        <dbReference type="EMBL" id="KAK2034783.1"/>
    </source>
</evidence>
<evidence type="ECO:0000256" key="3">
    <source>
        <dbReference type="ARBA" id="ARBA00004613"/>
    </source>
</evidence>
<proteinExistence type="inferred from homology"/>
<dbReference type="AlphaFoldDB" id="A0AAD9MA38"/>
<evidence type="ECO:0000256" key="14">
    <source>
        <dbReference type="PROSITE-ProRule" id="PRU01356"/>
    </source>
</evidence>
<comment type="subcellular location">
    <subcellularLocation>
        <location evidence="2">Membrane</location>
        <topology evidence="2">Lipid-anchor</topology>
        <topology evidence="2">GPI-anchor</topology>
    </subcellularLocation>
    <subcellularLocation>
        <location evidence="1">Membrane</location>
        <topology evidence="1">Multi-pass membrane protein</topology>
    </subcellularLocation>
    <subcellularLocation>
        <location evidence="3">Secreted</location>
    </subcellularLocation>
</comment>
<accession>A0AAD9MA38</accession>
<evidence type="ECO:0000256" key="16">
    <source>
        <dbReference type="SAM" id="Phobius"/>
    </source>
</evidence>
<feature type="transmembrane region" description="Helical" evidence="16">
    <location>
        <begin position="107"/>
        <end position="126"/>
    </location>
</feature>
<evidence type="ECO:0000256" key="15">
    <source>
        <dbReference type="SAM" id="MobiDB-lite"/>
    </source>
</evidence>
<evidence type="ECO:0000256" key="5">
    <source>
        <dbReference type="ARBA" id="ARBA00022525"/>
    </source>
</evidence>
<evidence type="ECO:0000256" key="17">
    <source>
        <dbReference type="SAM" id="SignalP"/>
    </source>
</evidence>
<keyword evidence="8 17" id="KW-0732">Signal</keyword>
<evidence type="ECO:0000256" key="4">
    <source>
        <dbReference type="ARBA" id="ARBA00010031"/>
    </source>
</evidence>